<reference evidence="1 2" key="1">
    <citation type="submission" date="2017-04" db="EMBL/GenBank/DDBJ databases">
        <title>Novel microbial lineages endemic to geothermal iron-oxide mats fill important gaps in the evolutionary history of Archaea.</title>
        <authorList>
            <person name="Jay Z.J."/>
            <person name="Beam J.P."/>
            <person name="Dlakic M."/>
            <person name="Rusch D.B."/>
            <person name="Kozubal M.A."/>
            <person name="Inskeep W.P."/>
        </authorList>
    </citation>
    <scope>NUCLEOTIDE SEQUENCE [LARGE SCALE GENOMIC DNA]</scope>
    <source>
        <strain evidence="1">ECH_B_SAG-M15</strain>
    </source>
</reference>
<evidence type="ECO:0000313" key="1">
    <source>
        <dbReference type="EMBL" id="PSN91777.1"/>
    </source>
</evidence>
<proteinExistence type="predicted"/>
<dbReference type="SUPFAM" id="SSF46785">
    <property type="entry name" value="Winged helix' DNA-binding domain"/>
    <property type="match status" value="1"/>
</dbReference>
<dbReference type="Gene3D" id="1.10.10.10">
    <property type="entry name" value="Winged helix-like DNA-binding domain superfamily/Winged helix DNA-binding domain"/>
    <property type="match status" value="1"/>
</dbReference>
<dbReference type="AlphaFoldDB" id="A0A2R6AZF9"/>
<gene>
    <name evidence="1" type="ORF">B9Q08_02230</name>
</gene>
<accession>A0A2R6AZF9</accession>
<dbReference type="EMBL" id="NEXJ01000038">
    <property type="protein sequence ID" value="PSN91777.1"/>
    <property type="molecule type" value="Genomic_DNA"/>
</dbReference>
<dbReference type="InterPro" id="IPR036390">
    <property type="entry name" value="WH_DNA-bd_sf"/>
</dbReference>
<sequence>MVEKTVGELLEPLVREGGVLANELRLLIYLVVRVRGRCTWSQILADVEKATGRRVNPNALSFHLKLLLDSGLVSKESAEYVAGREPALKPEILAQAAEGVRTLLGRDAA</sequence>
<evidence type="ECO:0000313" key="2">
    <source>
        <dbReference type="Proteomes" id="UP000240490"/>
    </source>
</evidence>
<comment type="caution">
    <text evidence="1">The sequence shown here is derived from an EMBL/GenBank/DDBJ whole genome shotgun (WGS) entry which is preliminary data.</text>
</comment>
<organism evidence="1 2">
    <name type="scientific">Candidatus Marsarchaeota G2 archaeon ECH_B_SAG-M15</name>
    <dbReference type="NCBI Taxonomy" id="1978162"/>
    <lineage>
        <taxon>Archaea</taxon>
        <taxon>Candidatus Marsarchaeota</taxon>
        <taxon>Candidatus Marsarchaeota group 2</taxon>
    </lineage>
</organism>
<evidence type="ECO:0008006" key="3">
    <source>
        <dbReference type="Google" id="ProtNLM"/>
    </source>
</evidence>
<dbReference type="Proteomes" id="UP000240490">
    <property type="component" value="Unassembled WGS sequence"/>
</dbReference>
<name>A0A2R6AZF9_9ARCH</name>
<dbReference type="InterPro" id="IPR036388">
    <property type="entry name" value="WH-like_DNA-bd_sf"/>
</dbReference>
<protein>
    <recommendedName>
        <fullName evidence="3">HTH arsR-type domain-containing protein</fullName>
    </recommendedName>
</protein>